<gene>
    <name evidence="3" type="ORF">SERLADRAFT_415234</name>
</gene>
<protein>
    <recommendedName>
        <fullName evidence="2">Enoyl reductase (ER) domain-containing protein</fullName>
    </recommendedName>
</protein>
<accession>F8NU45</accession>
<dbReference type="PANTHER" id="PTHR43205:SF7">
    <property type="entry name" value="PROSTAGLANDIN REDUCTASE 1"/>
    <property type="match status" value="1"/>
</dbReference>
<dbReference type="KEGG" id="sla:SERLADRAFT_415234"/>
<dbReference type="CDD" id="cd05288">
    <property type="entry name" value="PGDH"/>
    <property type="match status" value="1"/>
</dbReference>
<name>F8NU45_SERL9</name>
<proteinExistence type="predicted"/>
<dbReference type="GO" id="GO:0016628">
    <property type="term" value="F:oxidoreductase activity, acting on the CH-CH group of donors, NAD or NADP as acceptor"/>
    <property type="evidence" value="ECO:0007669"/>
    <property type="project" value="InterPro"/>
</dbReference>
<dbReference type="EMBL" id="GL945433">
    <property type="protein sequence ID" value="EGO25811.1"/>
    <property type="molecule type" value="Genomic_DNA"/>
</dbReference>
<sequence length="376" mass="41195">MTTTFKSGESSKAYKVSVANYIYLSHRSQTKTSQLLTMLVNPRIIFNEIPVGLPDTNTLVVDNSQSMDLESVPVQGGVLVKTLALSLDPYMRNRMRPVDVPGDMPALPLGETVTGFGVGVVLRSETPLIKVGDHVYGFMPYQQYIVVPSIGANSLAMQGLGLQVLENKYNVPWRYYVGILGMSGQTAYYGLKDITNPKPGETLFVSAASGAVGHFVVQLAKAQGLKVIASCGSDEKVKLVQGLGADHVFNYKTANTMEELKRHGPIDVYFDNVGGATLEAAIENAAQKARFVLCGMNLWLLSRYRVKMEGLIMTDWVDKYLDEFLEVVPRDLASGKLKYLEHVYHGMDKVGQAFVDLFTGGNVGKSVIVLEEEDAH</sequence>
<dbReference type="InterPro" id="IPR045010">
    <property type="entry name" value="MDR_fam"/>
</dbReference>
<keyword evidence="1" id="KW-0560">Oxidoreductase</keyword>
<evidence type="ECO:0000313" key="3">
    <source>
        <dbReference type="EMBL" id="EGO25811.1"/>
    </source>
</evidence>
<dbReference type="RefSeq" id="XP_007317933.1">
    <property type="nucleotide sequence ID" value="XM_007317871.1"/>
</dbReference>
<dbReference type="Pfam" id="PF16884">
    <property type="entry name" value="ADH_N_2"/>
    <property type="match status" value="1"/>
</dbReference>
<reference evidence="3" key="1">
    <citation type="submission" date="2011-04" db="EMBL/GenBank/DDBJ databases">
        <title>Evolution of plant cell wall degrading machinery underlies the functional diversity of forest fungi.</title>
        <authorList>
            <consortium name="US DOE Joint Genome Institute (JGI-PGF)"/>
            <person name="Eastwood D.C."/>
            <person name="Floudas D."/>
            <person name="Binder M."/>
            <person name="Majcherczyk A."/>
            <person name="Schneider P."/>
            <person name="Aerts A."/>
            <person name="Asiegbu F.O."/>
            <person name="Baker S.E."/>
            <person name="Barry K."/>
            <person name="Bendiksby M."/>
            <person name="Blumentritt M."/>
            <person name="Coutinho P.M."/>
            <person name="Cullen D."/>
            <person name="Cullen D."/>
            <person name="Gathman A."/>
            <person name="Goodell B."/>
            <person name="Henrissat B."/>
            <person name="Ihrmark K."/>
            <person name="Kauserud H."/>
            <person name="Kohler A."/>
            <person name="LaButti K."/>
            <person name="Lapidus A."/>
            <person name="Lavin J.L."/>
            <person name="Lee Y.-H."/>
            <person name="Lindquist E."/>
            <person name="Lilly W."/>
            <person name="Lucas S."/>
            <person name="Morin E."/>
            <person name="Murat C."/>
            <person name="Oguiza J.A."/>
            <person name="Park J."/>
            <person name="Pisabarro A.G."/>
            <person name="Riley R."/>
            <person name="Rosling A."/>
            <person name="Salamov A."/>
            <person name="Schmidt O."/>
            <person name="Schmutz J."/>
            <person name="Skrede I."/>
            <person name="Stenlid J."/>
            <person name="Wiebenga A."/>
            <person name="Xie X."/>
            <person name="Kues U."/>
            <person name="Hibbett D.S."/>
            <person name="Hoffmeister D."/>
            <person name="Hogberg N."/>
            <person name="Martin F."/>
            <person name="Grigoriev I.V."/>
            <person name="Watkinson S.C."/>
        </authorList>
    </citation>
    <scope>NUCLEOTIDE SEQUENCE</scope>
    <source>
        <strain evidence="3">S7.9</strain>
    </source>
</reference>
<evidence type="ECO:0000259" key="2">
    <source>
        <dbReference type="SMART" id="SM00829"/>
    </source>
</evidence>
<dbReference type="PANTHER" id="PTHR43205">
    <property type="entry name" value="PROSTAGLANDIN REDUCTASE"/>
    <property type="match status" value="1"/>
</dbReference>
<organism>
    <name type="scientific">Serpula lacrymans var. lacrymans (strain S7.9)</name>
    <name type="common">Dry rot fungus</name>
    <dbReference type="NCBI Taxonomy" id="578457"/>
    <lineage>
        <taxon>Eukaryota</taxon>
        <taxon>Fungi</taxon>
        <taxon>Dikarya</taxon>
        <taxon>Basidiomycota</taxon>
        <taxon>Agaricomycotina</taxon>
        <taxon>Agaricomycetes</taxon>
        <taxon>Agaricomycetidae</taxon>
        <taxon>Boletales</taxon>
        <taxon>Coniophorineae</taxon>
        <taxon>Serpulaceae</taxon>
        <taxon>Serpula</taxon>
    </lineage>
</organism>
<evidence type="ECO:0000256" key="1">
    <source>
        <dbReference type="ARBA" id="ARBA00023002"/>
    </source>
</evidence>
<dbReference type="SUPFAM" id="SSF50129">
    <property type="entry name" value="GroES-like"/>
    <property type="match status" value="1"/>
</dbReference>
<dbReference type="InterPro" id="IPR013149">
    <property type="entry name" value="ADH-like_C"/>
</dbReference>
<dbReference type="InterPro" id="IPR011032">
    <property type="entry name" value="GroES-like_sf"/>
</dbReference>
<dbReference type="Proteomes" id="UP000008064">
    <property type="component" value="Unassembled WGS sequence"/>
</dbReference>
<dbReference type="InterPro" id="IPR041694">
    <property type="entry name" value="ADH_N_2"/>
</dbReference>
<dbReference type="Gene3D" id="3.90.180.10">
    <property type="entry name" value="Medium-chain alcohol dehydrogenases, catalytic domain"/>
    <property type="match status" value="1"/>
</dbReference>
<dbReference type="HOGENOM" id="CLU_026673_29_1_1"/>
<dbReference type="SUPFAM" id="SSF51735">
    <property type="entry name" value="NAD(P)-binding Rossmann-fold domains"/>
    <property type="match status" value="1"/>
</dbReference>
<dbReference type="InterPro" id="IPR036291">
    <property type="entry name" value="NAD(P)-bd_dom_sf"/>
</dbReference>
<dbReference type="Gene3D" id="3.40.50.720">
    <property type="entry name" value="NAD(P)-binding Rossmann-like Domain"/>
    <property type="match status" value="1"/>
</dbReference>
<dbReference type="Pfam" id="PF00107">
    <property type="entry name" value="ADH_zinc_N"/>
    <property type="match status" value="1"/>
</dbReference>
<dbReference type="GeneID" id="18813363"/>
<dbReference type="AlphaFoldDB" id="F8NU45"/>
<dbReference type="OrthoDB" id="809632at2759"/>
<feature type="domain" description="Enoyl reductase (ER)" evidence="2">
    <location>
        <begin position="52"/>
        <end position="368"/>
    </location>
</feature>
<dbReference type="InterPro" id="IPR020843">
    <property type="entry name" value="ER"/>
</dbReference>
<dbReference type="SMART" id="SM00829">
    <property type="entry name" value="PKS_ER"/>
    <property type="match status" value="1"/>
</dbReference>